<dbReference type="GO" id="GO:0005524">
    <property type="term" value="F:ATP binding"/>
    <property type="evidence" value="ECO:0007669"/>
    <property type="project" value="InterPro"/>
</dbReference>
<dbReference type="GO" id="GO:0005829">
    <property type="term" value="C:cytosol"/>
    <property type="evidence" value="ECO:0007669"/>
    <property type="project" value="TreeGrafter"/>
</dbReference>
<dbReference type="EMBL" id="VSSQ01060948">
    <property type="protein sequence ID" value="MPN14340.1"/>
    <property type="molecule type" value="Genomic_DNA"/>
</dbReference>
<dbReference type="PANTHER" id="PTHR42765:SF1">
    <property type="entry name" value="ISOLEUCINE--TRNA LIGASE, MITOCHONDRIAL"/>
    <property type="match status" value="1"/>
</dbReference>
<dbReference type="PANTHER" id="PTHR42765">
    <property type="entry name" value="SOLEUCYL-TRNA SYNTHETASE"/>
    <property type="match status" value="1"/>
</dbReference>
<dbReference type="GO" id="GO:0006428">
    <property type="term" value="P:isoleucyl-tRNA aminoacylation"/>
    <property type="evidence" value="ECO:0007669"/>
    <property type="project" value="TreeGrafter"/>
</dbReference>
<name>A0A645FK47_9ZZZZ</name>
<dbReference type="EC" id="6.1.1.5" evidence="2"/>
<dbReference type="Pfam" id="PF06827">
    <property type="entry name" value="zf-FPG_IleRS"/>
    <property type="match status" value="1"/>
</dbReference>
<evidence type="ECO:0000313" key="2">
    <source>
        <dbReference type="EMBL" id="MPN14340.1"/>
    </source>
</evidence>
<dbReference type="SUPFAM" id="SSF47323">
    <property type="entry name" value="Anticodon-binding domain of a subclass of class I aminoacyl-tRNA synthetases"/>
    <property type="match status" value="1"/>
</dbReference>
<accession>A0A645FK47</accession>
<feature type="domain" description="Zinc finger FPG/IleRS-type" evidence="1">
    <location>
        <begin position="79"/>
        <end position="107"/>
    </location>
</feature>
<comment type="caution">
    <text evidence="2">The sequence shown here is derived from an EMBL/GenBank/DDBJ whole genome shotgun (WGS) entry which is preliminary data.</text>
</comment>
<proteinExistence type="predicted"/>
<gene>
    <name evidence="2" type="primary">ileS_52</name>
    <name evidence="2" type="ORF">SDC9_161667</name>
</gene>
<dbReference type="InterPro" id="IPR009080">
    <property type="entry name" value="tRNAsynth_Ia_anticodon-bd"/>
</dbReference>
<keyword evidence="2" id="KW-0436">Ligase</keyword>
<sequence>MKKALELARTSKLIGSSLEANVELYCTGSLFDFLSSLAEELKTIFIVSGLSIQSSAAPKEAFCGEPTKGLAVVVKKAGGQKCDRCWVYSDTVGTNQEHPTLCDRCAKIVGE</sequence>
<dbReference type="Gene3D" id="1.10.730.20">
    <property type="match status" value="1"/>
</dbReference>
<dbReference type="AlphaFoldDB" id="A0A645FK47"/>
<evidence type="ECO:0000259" key="1">
    <source>
        <dbReference type="Pfam" id="PF06827"/>
    </source>
</evidence>
<dbReference type="InterPro" id="IPR050081">
    <property type="entry name" value="Ile-tRNA_ligase"/>
</dbReference>
<protein>
    <submittedName>
        <fullName evidence="2">Isoleucine--tRNA ligase</fullName>
        <ecNumber evidence="2">6.1.1.5</ecNumber>
    </submittedName>
</protein>
<reference evidence="2" key="1">
    <citation type="submission" date="2019-08" db="EMBL/GenBank/DDBJ databases">
        <authorList>
            <person name="Kucharzyk K."/>
            <person name="Murdoch R.W."/>
            <person name="Higgins S."/>
            <person name="Loffler F."/>
        </authorList>
    </citation>
    <scope>NUCLEOTIDE SEQUENCE</scope>
</reference>
<dbReference type="GO" id="GO:0004822">
    <property type="term" value="F:isoleucine-tRNA ligase activity"/>
    <property type="evidence" value="ECO:0007669"/>
    <property type="project" value="UniProtKB-EC"/>
</dbReference>
<organism evidence="2">
    <name type="scientific">bioreactor metagenome</name>
    <dbReference type="NCBI Taxonomy" id="1076179"/>
    <lineage>
        <taxon>unclassified sequences</taxon>
        <taxon>metagenomes</taxon>
        <taxon>ecological metagenomes</taxon>
    </lineage>
</organism>
<dbReference type="InterPro" id="IPR010663">
    <property type="entry name" value="Znf_FPG/IleRS"/>
</dbReference>